<organism evidence="2">
    <name type="scientific">Tetrahymena pigmentosa</name>
    <dbReference type="NCBI Taxonomy" id="5907"/>
    <lineage>
        <taxon>Eukaryota</taxon>
        <taxon>Sar</taxon>
        <taxon>Alveolata</taxon>
        <taxon>Ciliophora</taxon>
        <taxon>Intramacronucleata</taxon>
        <taxon>Oligohymenophorea</taxon>
        <taxon>Hymenostomatida</taxon>
        <taxon>Tetrahymenina</taxon>
        <taxon>Tetrahymenidae</taxon>
        <taxon>Tetrahymena</taxon>
    </lineage>
</organism>
<reference evidence="2" key="1">
    <citation type="journal article" date="2007" name="PLoS ONE">
        <title>Complete mitochondrial genome sequence of three tetrahymena species reveals mutation hot spots and accelerated nonsynonymous substitutions in Ymf genes.</title>
        <authorList>
            <person name="Moradian M.M."/>
            <person name="Beglaryan D."/>
            <person name="Skozylas J.M."/>
            <person name="Kerikorian V."/>
        </authorList>
    </citation>
    <scope>NUCLEOTIDE SEQUENCE</scope>
    <source>
        <strain evidence="2">UM1060</strain>
    </source>
</reference>
<feature type="transmembrane region" description="Helical" evidence="1">
    <location>
        <begin position="20"/>
        <end position="43"/>
    </location>
</feature>
<dbReference type="AlphaFoldDB" id="Q09F22"/>
<feature type="transmembrane region" description="Helical" evidence="1">
    <location>
        <begin position="102"/>
        <end position="128"/>
    </location>
</feature>
<sequence length="188" mass="22771">MFLGIIKDFWKLLNKKVVPLYLWLFLYGFNTSIEDNFFICSYLRDEVFGKDENTILVIIFYIIYSLSLFYLNKIKNKSINIKYSTLYTKNFLIELLTLRYKLYVICNTSINHILLFIYTKLYLFNIFLLNSYKSYKINTLVLYLINLANLSTLIWYPIYKTYSIFGFYKSTRLNFIDLKNENMKRLKC</sequence>
<feature type="transmembrane region" description="Helical" evidence="1">
    <location>
        <begin position="55"/>
        <end position="72"/>
    </location>
</feature>
<name>Q09F22_TETPI</name>
<accession>Q09F22</accession>
<dbReference type="RefSeq" id="YP_740820.1">
    <property type="nucleotide sequence ID" value="NC_008339.1"/>
</dbReference>
<gene>
    <name evidence="2" type="primary">ymf75</name>
</gene>
<keyword evidence="1" id="KW-1133">Transmembrane helix</keyword>
<dbReference type="EMBL" id="DQ927305">
    <property type="protein sequence ID" value="ABI51729.1"/>
    <property type="molecule type" value="Genomic_DNA"/>
</dbReference>
<evidence type="ECO:0000313" key="2">
    <source>
        <dbReference type="EMBL" id="ABI51729.1"/>
    </source>
</evidence>
<evidence type="ECO:0000256" key="1">
    <source>
        <dbReference type="SAM" id="Phobius"/>
    </source>
</evidence>
<keyword evidence="1" id="KW-0472">Membrane</keyword>
<dbReference type="GeneID" id="4271503"/>
<feature type="transmembrane region" description="Helical" evidence="1">
    <location>
        <begin position="140"/>
        <end position="159"/>
    </location>
</feature>
<keyword evidence="2" id="KW-0496">Mitochondrion</keyword>
<protein>
    <submittedName>
        <fullName evidence="2">Ymf75</fullName>
    </submittedName>
</protein>
<proteinExistence type="predicted"/>
<keyword evidence="1" id="KW-0812">Transmembrane</keyword>
<geneLocation type="mitochondrion" evidence="2"/>